<evidence type="ECO:0000259" key="2">
    <source>
        <dbReference type="PROSITE" id="PS51819"/>
    </source>
</evidence>
<evidence type="ECO:0000256" key="1">
    <source>
        <dbReference type="ARBA" id="ARBA00022723"/>
    </source>
</evidence>
<proteinExistence type="predicted"/>
<dbReference type="GO" id="GO:0004462">
    <property type="term" value="F:lactoylglutathione lyase activity"/>
    <property type="evidence" value="ECO:0007669"/>
    <property type="project" value="InterPro"/>
</dbReference>
<feature type="domain" description="VOC" evidence="2">
    <location>
        <begin position="7"/>
        <end position="129"/>
    </location>
</feature>
<organism evidence="3 4">
    <name type="scientific">Acrocarpospora macrocephala</name>
    <dbReference type="NCBI Taxonomy" id="150177"/>
    <lineage>
        <taxon>Bacteria</taxon>
        <taxon>Bacillati</taxon>
        <taxon>Actinomycetota</taxon>
        <taxon>Actinomycetes</taxon>
        <taxon>Streptosporangiales</taxon>
        <taxon>Streptosporangiaceae</taxon>
        <taxon>Acrocarpospora</taxon>
    </lineage>
</organism>
<dbReference type="Pfam" id="PF13669">
    <property type="entry name" value="Glyoxalase_4"/>
    <property type="match status" value="1"/>
</dbReference>
<protein>
    <recommendedName>
        <fullName evidence="2">VOC domain-containing protein</fullName>
    </recommendedName>
</protein>
<dbReference type="InterPro" id="IPR037523">
    <property type="entry name" value="VOC_core"/>
</dbReference>
<keyword evidence="4" id="KW-1185">Reference proteome</keyword>
<dbReference type="PANTHER" id="PTHR43048:SF3">
    <property type="entry name" value="METHYLMALONYL-COA EPIMERASE, MITOCHONDRIAL"/>
    <property type="match status" value="1"/>
</dbReference>
<dbReference type="GO" id="GO:0046491">
    <property type="term" value="P:L-methylmalonyl-CoA metabolic process"/>
    <property type="evidence" value="ECO:0007669"/>
    <property type="project" value="TreeGrafter"/>
</dbReference>
<dbReference type="InterPro" id="IPR018146">
    <property type="entry name" value="Glyoxalase_1_CS"/>
</dbReference>
<dbReference type="EMBL" id="BLAE01000012">
    <property type="protein sequence ID" value="GES08935.1"/>
    <property type="molecule type" value="Genomic_DNA"/>
</dbReference>
<dbReference type="InterPro" id="IPR051785">
    <property type="entry name" value="MMCE/EMCE_epimerase"/>
</dbReference>
<dbReference type="Proteomes" id="UP000331127">
    <property type="component" value="Unassembled WGS sequence"/>
</dbReference>
<dbReference type="SUPFAM" id="SSF54593">
    <property type="entry name" value="Glyoxalase/Bleomycin resistance protein/Dihydroxybiphenyl dioxygenase"/>
    <property type="match status" value="1"/>
</dbReference>
<dbReference type="AlphaFoldDB" id="A0A5M3WIF9"/>
<name>A0A5M3WIF9_9ACTN</name>
<comment type="caution">
    <text evidence="3">The sequence shown here is derived from an EMBL/GenBank/DDBJ whole genome shotgun (WGS) entry which is preliminary data.</text>
</comment>
<sequence length="133" mass="14331">MADVVDHVDHIGIAVRDADLALPFYVERLGLTVIGDELADDPGVRLVYLDGGNVMLQLVQPYREGPVASFLAERGEGLHHVCFCVGDIPATLAALPGQGDAPIFMGGRGRRACFLLAEPNGVRVELTEREPIR</sequence>
<dbReference type="InterPro" id="IPR029068">
    <property type="entry name" value="Glyas_Bleomycin-R_OHBP_Dase"/>
</dbReference>
<dbReference type="GO" id="GO:0004493">
    <property type="term" value="F:methylmalonyl-CoA epimerase activity"/>
    <property type="evidence" value="ECO:0007669"/>
    <property type="project" value="TreeGrafter"/>
</dbReference>
<dbReference type="GO" id="GO:0046872">
    <property type="term" value="F:metal ion binding"/>
    <property type="evidence" value="ECO:0007669"/>
    <property type="project" value="UniProtKB-KW"/>
</dbReference>
<dbReference type="PANTHER" id="PTHR43048">
    <property type="entry name" value="METHYLMALONYL-COA EPIMERASE"/>
    <property type="match status" value="1"/>
</dbReference>
<dbReference type="Gene3D" id="3.10.180.10">
    <property type="entry name" value="2,3-Dihydroxybiphenyl 1,2-Dioxygenase, domain 1"/>
    <property type="match status" value="1"/>
</dbReference>
<dbReference type="PROSITE" id="PS51819">
    <property type="entry name" value="VOC"/>
    <property type="match status" value="1"/>
</dbReference>
<keyword evidence="1" id="KW-0479">Metal-binding</keyword>
<dbReference type="PROSITE" id="PS00934">
    <property type="entry name" value="GLYOXALASE_I_1"/>
    <property type="match status" value="1"/>
</dbReference>
<evidence type="ECO:0000313" key="4">
    <source>
        <dbReference type="Proteomes" id="UP000331127"/>
    </source>
</evidence>
<evidence type="ECO:0000313" key="3">
    <source>
        <dbReference type="EMBL" id="GES08935.1"/>
    </source>
</evidence>
<reference evidence="3 4" key="1">
    <citation type="submission" date="2019-10" db="EMBL/GenBank/DDBJ databases">
        <title>Whole genome shotgun sequence of Acrocarpospora macrocephala NBRC 16266.</title>
        <authorList>
            <person name="Ichikawa N."/>
            <person name="Kimura A."/>
            <person name="Kitahashi Y."/>
            <person name="Komaki H."/>
            <person name="Oguchi A."/>
        </authorList>
    </citation>
    <scope>NUCLEOTIDE SEQUENCE [LARGE SCALE GENOMIC DNA]</scope>
    <source>
        <strain evidence="3 4">NBRC 16266</strain>
    </source>
</reference>
<dbReference type="OrthoDB" id="5240615at2"/>
<gene>
    <name evidence="3" type="ORF">Amac_025310</name>
</gene>
<accession>A0A5M3WIF9</accession>